<dbReference type="InterPro" id="IPR036259">
    <property type="entry name" value="MFS_trans_sf"/>
</dbReference>
<dbReference type="PANTHER" id="PTHR23513:SF11">
    <property type="entry name" value="STAPHYLOFERRIN A TRANSPORTER"/>
    <property type="match status" value="1"/>
</dbReference>
<dbReference type="GO" id="GO:0005886">
    <property type="term" value="C:plasma membrane"/>
    <property type="evidence" value="ECO:0007669"/>
    <property type="project" value="UniProtKB-SubCell"/>
</dbReference>
<dbReference type="Proteomes" id="UP000256345">
    <property type="component" value="Unassembled WGS sequence"/>
</dbReference>
<feature type="transmembrane region" description="Helical" evidence="7">
    <location>
        <begin position="237"/>
        <end position="259"/>
    </location>
</feature>
<keyword evidence="5 7" id="KW-1133">Transmembrane helix</keyword>
<reference evidence="10 12" key="2">
    <citation type="submission" date="2018-08" db="EMBL/GenBank/DDBJ databases">
        <title>Genomic Encyclopedia of Archaeal and Bacterial Type Strains, Phase II (KMG-II): from individual species to whole genera.</title>
        <authorList>
            <person name="Goeker M."/>
        </authorList>
    </citation>
    <scope>NUCLEOTIDE SEQUENCE [LARGE SCALE GENOMIC DNA]</scope>
    <source>
        <strain evidence="10 12">DSM 2261</strain>
    </source>
</reference>
<keyword evidence="2" id="KW-0813">Transport</keyword>
<dbReference type="KEGG" id="age:AA314_00643"/>
<evidence type="ECO:0000256" key="6">
    <source>
        <dbReference type="ARBA" id="ARBA00023136"/>
    </source>
</evidence>
<name>A0AAC8Q1E8_9BACT</name>
<evidence type="ECO:0000313" key="10">
    <source>
        <dbReference type="EMBL" id="REG30926.1"/>
    </source>
</evidence>
<dbReference type="Proteomes" id="UP000035579">
    <property type="component" value="Chromosome"/>
</dbReference>
<feature type="transmembrane region" description="Helical" evidence="7">
    <location>
        <begin position="104"/>
        <end position="130"/>
    </location>
</feature>
<dbReference type="PANTHER" id="PTHR23513">
    <property type="entry name" value="INTEGRAL MEMBRANE EFFLUX PROTEIN-RELATED"/>
    <property type="match status" value="1"/>
</dbReference>
<feature type="transmembrane region" description="Helical" evidence="7">
    <location>
        <begin position="28"/>
        <end position="52"/>
    </location>
</feature>
<accession>A0AAC8Q1E8</accession>
<evidence type="ECO:0000313" key="9">
    <source>
        <dbReference type="EMBL" id="AKI99016.1"/>
    </source>
</evidence>
<feature type="transmembrane region" description="Helical" evidence="7">
    <location>
        <begin position="58"/>
        <end position="83"/>
    </location>
</feature>
<dbReference type="PROSITE" id="PS50850">
    <property type="entry name" value="MFS"/>
    <property type="match status" value="1"/>
</dbReference>
<organism evidence="9 11">
    <name type="scientific">Archangium gephyra</name>
    <dbReference type="NCBI Taxonomy" id="48"/>
    <lineage>
        <taxon>Bacteria</taxon>
        <taxon>Pseudomonadati</taxon>
        <taxon>Myxococcota</taxon>
        <taxon>Myxococcia</taxon>
        <taxon>Myxococcales</taxon>
        <taxon>Cystobacterineae</taxon>
        <taxon>Archangiaceae</taxon>
        <taxon>Archangium</taxon>
    </lineage>
</organism>
<dbReference type="InterPro" id="IPR020846">
    <property type="entry name" value="MFS_dom"/>
</dbReference>
<feature type="transmembrane region" description="Helical" evidence="7">
    <location>
        <begin position="327"/>
        <end position="347"/>
    </location>
</feature>
<dbReference type="SUPFAM" id="SSF103473">
    <property type="entry name" value="MFS general substrate transporter"/>
    <property type="match status" value="1"/>
</dbReference>
<keyword evidence="12" id="KW-1185">Reference proteome</keyword>
<comment type="subcellular location">
    <subcellularLocation>
        <location evidence="1">Cell membrane</location>
        <topology evidence="1">Multi-pass membrane protein</topology>
    </subcellularLocation>
</comment>
<dbReference type="RefSeq" id="WP_047854231.1">
    <property type="nucleotide sequence ID" value="NZ_CP011509.1"/>
</dbReference>
<evidence type="ECO:0000313" key="12">
    <source>
        <dbReference type="Proteomes" id="UP000256345"/>
    </source>
</evidence>
<dbReference type="CDD" id="cd06173">
    <property type="entry name" value="MFS_MefA_like"/>
    <property type="match status" value="1"/>
</dbReference>
<feature type="transmembrane region" description="Helical" evidence="7">
    <location>
        <begin position="177"/>
        <end position="203"/>
    </location>
</feature>
<proteinExistence type="predicted"/>
<keyword evidence="4 7" id="KW-0812">Transmembrane</keyword>
<dbReference type="InterPro" id="IPR010290">
    <property type="entry name" value="TM_effector"/>
</dbReference>
<dbReference type="EMBL" id="QUMU01000006">
    <property type="protein sequence ID" value="REG30926.1"/>
    <property type="molecule type" value="Genomic_DNA"/>
</dbReference>
<feature type="transmembrane region" description="Helical" evidence="7">
    <location>
        <begin position="271"/>
        <end position="290"/>
    </location>
</feature>
<evidence type="ECO:0000256" key="5">
    <source>
        <dbReference type="ARBA" id="ARBA00022989"/>
    </source>
</evidence>
<dbReference type="EMBL" id="CP011509">
    <property type="protein sequence ID" value="AKI99016.1"/>
    <property type="molecule type" value="Genomic_DNA"/>
</dbReference>
<evidence type="ECO:0000256" key="4">
    <source>
        <dbReference type="ARBA" id="ARBA00022692"/>
    </source>
</evidence>
<sequence>MAVRGAEGQRESGWRFLLRALAHRNYRLFFMGQSVSLVGTWLTRVATSWLVYRLSGSAWLLGVVMFCGQIPSLVLAPLAGVLVDRWNRHRLLVVTQVLAMLQSFALAVLALTGVIAVWHVGALCVVQGLINAFDVPGRQAFVVEMVEDRADLPNAIALNSSMFNVARLLGPSVAGGLIAWVGEGGCFLMDGFSYLAVIASLLAMRLTRTPRVEPHGEVWKELKEGFRYAYHFTPIRALLGMLAVMSVMGMSYTVLMPLMATRVLEGGPSTLGFLMAATGLGALGGAGYLASRRSVRGFGKTIVRTGALFGAGLVAFAVSRWVGVSLVLLVVVGFGMMVMMGASNTLLQTIVEERMRGRVMSFYAMALIGTAPFGSLLAGALAARIGAPATIGVGGVVCLGVAGWFGVKLPALREVVRPIYERLGIIPEVASGMREGASRMGPAKD</sequence>
<evidence type="ECO:0000256" key="7">
    <source>
        <dbReference type="SAM" id="Phobius"/>
    </source>
</evidence>
<dbReference type="AlphaFoldDB" id="A0AAC8Q1E8"/>
<feature type="transmembrane region" description="Helical" evidence="7">
    <location>
        <begin position="302"/>
        <end position="321"/>
    </location>
</feature>
<feature type="transmembrane region" description="Helical" evidence="7">
    <location>
        <begin position="359"/>
        <end position="383"/>
    </location>
</feature>
<dbReference type="GO" id="GO:0022857">
    <property type="term" value="F:transmembrane transporter activity"/>
    <property type="evidence" value="ECO:0007669"/>
    <property type="project" value="InterPro"/>
</dbReference>
<protein>
    <submittedName>
        <fullName evidence="10">MFS family arabinose efflux permease</fullName>
    </submittedName>
    <submittedName>
        <fullName evidence="9">Transporter, putative</fullName>
    </submittedName>
</protein>
<reference evidence="9 11" key="1">
    <citation type="submission" date="2015-05" db="EMBL/GenBank/DDBJ databases">
        <title>Genome assembly of Archangium gephyra DSM 2261.</title>
        <authorList>
            <person name="Sharma G."/>
            <person name="Subramanian S."/>
        </authorList>
    </citation>
    <scope>NUCLEOTIDE SEQUENCE [LARGE SCALE GENOMIC DNA]</scope>
    <source>
        <strain evidence="9 11">DSM 2261</strain>
    </source>
</reference>
<keyword evidence="6 7" id="KW-0472">Membrane</keyword>
<feature type="domain" description="Major facilitator superfamily (MFS) profile" evidence="8">
    <location>
        <begin position="20"/>
        <end position="413"/>
    </location>
</feature>
<gene>
    <name evidence="9" type="ORF">AA314_00643</name>
    <name evidence="10" type="ORF">ATI61_106396</name>
</gene>
<evidence type="ECO:0000256" key="2">
    <source>
        <dbReference type="ARBA" id="ARBA00022448"/>
    </source>
</evidence>
<dbReference type="Pfam" id="PF05977">
    <property type="entry name" value="MFS_3"/>
    <property type="match status" value="1"/>
</dbReference>
<evidence type="ECO:0000256" key="3">
    <source>
        <dbReference type="ARBA" id="ARBA00022475"/>
    </source>
</evidence>
<dbReference type="Gene3D" id="1.20.1250.20">
    <property type="entry name" value="MFS general substrate transporter like domains"/>
    <property type="match status" value="1"/>
</dbReference>
<evidence type="ECO:0000259" key="8">
    <source>
        <dbReference type="PROSITE" id="PS50850"/>
    </source>
</evidence>
<evidence type="ECO:0000256" key="1">
    <source>
        <dbReference type="ARBA" id="ARBA00004651"/>
    </source>
</evidence>
<keyword evidence="3" id="KW-1003">Cell membrane</keyword>
<evidence type="ECO:0000313" key="11">
    <source>
        <dbReference type="Proteomes" id="UP000035579"/>
    </source>
</evidence>
<feature type="transmembrane region" description="Helical" evidence="7">
    <location>
        <begin position="389"/>
        <end position="407"/>
    </location>
</feature>